<evidence type="ECO:0000256" key="7">
    <source>
        <dbReference type="RuleBase" id="RU363032"/>
    </source>
</evidence>
<dbReference type="PROSITE" id="PS50928">
    <property type="entry name" value="ABC_TM1"/>
    <property type="match status" value="1"/>
</dbReference>
<feature type="transmembrane region" description="Helical" evidence="7">
    <location>
        <begin position="89"/>
        <end position="109"/>
    </location>
</feature>
<keyword evidence="4 7" id="KW-0812">Transmembrane</keyword>
<dbReference type="Gene3D" id="1.10.3720.10">
    <property type="entry name" value="MetI-like"/>
    <property type="match status" value="1"/>
</dbReference>
<organism evidence="9 10">
    <name type="scientific">Enterococcus diestrammenae</name>
    <dbReference type="NCBI Taxonomy" id="1155073"/>
    <lineage>
        <taxon>Bacteria</taxon>
        <taxon>Bacillati</taxon>
        <taxon>Bacillota</taxon>
        <taxon>Bacilli</taxon>
        <taxon>Lactobacillales</taxon>
        <taxon>Enterococcaceae</taxon>
        <taxon>Enterococcus</taxon>
    </lineage>
</organism>
<keyword evidence="2 7" id="KW-0813">Transport</keyword>
<evidence type="ECO:0000259" key="8">
    <source>
        <dbReference type="PROSITE" id="PS50928"/>
    </source>
</evidence>
<protein>
    <recommendedName>
        <fullName evidence="8">ABC transmembrane type-1 domain-containing protein</fullName>
    </recommendedName>
</protein>
<feature type="transmembrane region" description="Helical" evidence="7">
    <location>
        <begin position="23"/>
        <end position="43"/>
    </location>
</feature>
<dbReference type="PANTHER" id="PTHR43227:SF11">
    <property type="entry name" value="BLL4140 PROTEIN"/>
    <property type="match status" value="1"/>
</dbReference>
<comment type="caution">
    <text evidence="9">The sequence shown here is derived from an EMBL/GenBank/DDBJ whole genome shotgun (WGS) entry which is preliminary data.</text>
</comment>
<feature type="transmembrane region" description="Helical" evidence="7">
    <location>
        <begin position="279"/>
        <end position="301"/>
    </location>
</feature>
<evidence type="ECO:0000256" key="4">
    <source>
        <dbReference type="ARBA" id="ARBA00022692"/>
    </source>
</evidence>
<evidence type="ECO:0000313" key="9">
    <source>
        <dbReference type="EMBL" id="MEO1781031.1"/>
    </source>
</evidence>
<sequence length="311" mass="35050">MEQAIAPVKIKKKKSILEHFKKYWQLWLMVVPAVAIIIVFNYIPMYGVQLAFREFDFTKGLTGGEFVGLKYFRQFFDSPMFKPVLVNTLRISIATLIIGFIAPIVLALLINQVRNPKRKQVLQTTVYMPHFISTVVMVAMLQVFLSPETGVLTNIFNLEKSTNLLGSVKTFVPVYVISEVWQHCGWNSIIYLAALSSVDPQLYESADIDGANRFQKILHVDIPALVPTMMVLLIMNMGGVLSAGFEKTLLMQNSLNLPVSEVIATYVYKIGILSSQFSYSTAIGLFNNIVNFAFLVLANTLSKKFSNRSLW</sequence>
<evidence type="ECO:0000256" key="2">
    <source>
        <dbReference type="ARBA" id="ARBA00022448"/>
    </source>
</evidence>
<dbReference type="InterPro" id="IPR050809">
    <property type="entry name" value="UgpAE/MalFG_permease"/>
</dbReference>
<gene>
    <name evidence="9" type="ORF">BAU18_000610</name>
</gene>
<dbReference type="Proteomes" id="UP001429357">
    <property type="component" value="Unassembled WGS sequence"/>
</dbReference>
<dbReference type="InterPro" id="IPR000515">
    <property type="entry name" value="MetI-like"/>
</dbReference>
<keyword evidence="3" id="KW-1003">Cell membrane</keyword>
<dbReference type="PANTHER" id="PTHR43227">
    <property type="entry name" value="BLL4140 PROTEIN"/>
    <property type="match status" value="1"/>
</dbReference>
<comment type="similarity">
    <text evidence="7">Belongs to the binding-protein-dependent transport system permease family.</text>
</comment>
<keyword evidence="6 7" id="KW-0472">Membrane</keyword>
<evidence type="ECO:0000313" key="10">
    <source>
        <dbReference type="Proteomes" id="UP001429357"/>
    </source>
</evidence>
<reference evidence="9" key="1">
    <citation type="submission" date="2016-06" db="EMBL/GenBank/DDBJ databases">
        <authorList>
            <person name="Van Tyne D."/>
        </authorList>
    </citation>
    <scope>NUCLEOTIDE SEQUENCE</scope>
    <source>
        <strain evidence="9">JM9A</strain>
    </source>
</reference>
<feature type="domain" description="ABC transmembrane type-1" evidence="8">
    <location>
        <begin position="85"/>
        <end position="298"/>
    </location>
</feature>
<keyword evidence="10" id="KW-1185">Reference proteome</keyword>
<dbReference type="InterPro" id="IPR035906">
    <property type="entry name" value="MetI-like_sf"/>
</dbReference>
<evidence type="ECO:0000256" key="3">
    <source>
        <dbReference type="ARBA" id="ARBA00022475"/>
    </source>
</evidence>
<accession>A0ABV0F1J2</accession>
<proteinExistence type="inferred from homology"/>
<dbReference type="RefSeq" id="WP_161870651.1">
    <property type="nucleotide sequence ID" value="NZ_MAEI02000001.1"/>
</dbReference>
<dbReference type="CDD" id="cd06261">
    <property type="entry name" value="TM_PBP2"/>
    <property type="match status" value="1"/>
</dbReference>
<dbReference type="SUPFAM" id="SSF161098">
    <property type="entry name" value="MetI-like"/>
    <property type="match status" value="1"/>
</dbReference>
<dbReference type="EMBL" id="MAEI02000001">
    <property type="protein sequence ID" value="MEO1781031.1"/>
    <property type="molecule type" value="Genomic_DNA"/>
</dbReference>
<evidence type="ECO:0000256" key="6">
    <source>
        <dbReference type="ARBA" id="ARBA00023136"/>
    </source>
</evidence>
<feature type="transmembrane region" description="Helical" evidence="7">
    <location>
        <begin position="222"/>
        <end position="243"/>
    </location>
</feature>
<comment type="subcellular location">
    <subcellularLocation>
        <location evidence="1 7">Cell membrane</location>
        <topology evidence="1 7">Multi-pass membrane protein</topology>
    </subcellularLocation>
</comment>
<reference evidence="9" key="2">
    <citation type="submission" date="2024-02" db="EMBL/GenBank/DDBJ databases">
        <title>The Genome Sequence of Enterococcus diestrammenae JM9A.</title>
        <authorList>
            <person name="Earl A."/>
            <person name="Manson A."/>
            <person name="Gilmore M."/>
            <person name="Sanders J."/>
            <person name="Shea T."/>
            <person name="Howe W."/>
            <person name="Livny J."/>
            <person name="Cuomo C."/>
            <person name="Neafsey D."/>
            <person name="Birren B."/>
        </authorList>
    </citation>
    <scope>NUCLEOTIDE SEQUENCE</scope>
    <source>
        <strain evidence="9">JM9A</strain>
    </source>
</reference>
<evidence type="ECO:0000256" key="5">
    <source>
        <dbReference type="ARBA" id="ARBA00022989"/>
    </source>
</evidence>
<keyword evidence="5 7" id="KW-1133">Transmembrane helix</keyword>
<evidence type="ECO:0000256" key="1">
    <source>
        <dbReference type="ARBA" id="ARBA00004651"/>
    </source>
</evidence>
<name>A0ABV0F1J2_9ENTE</name>
<dbReference type="Pfam" id="PF00528">
    <property type="entry name" value="BPD_transp_1"/>
    <property type="match status" value="1"/>
</dbReference>